<dbReference type="GO" id="GO:0022857">
    <property type="term" value="F:transmembrane transporter activity"/>
    <property type="evidence" value="ECO:0007669"/>
    <property type="project" value="InterPro"/>
</dbReference>
<feature type="domain" description="EamA" evidence="7">
    <location>
        <begin position="23"/>
        <end position="147"/>
    </location>
</feature>
<evidence type="ECO:0000256" key="6">
    <source>
        <dbReference type="RuleBase" id="RU363077"/>
    </source>
</evidence>
<keyword evidence="9" id="KW-1185">Reference proteome</keyword>
<sequence length="352" mass="38243">MSILKEATPFIAMIILEIGEVGISTLGKAAMNKGMSKFVFVVYFNALGCLFVLPFCLYNAFSDMTHETFSNYALMFMQNRGVVHICVYAGISYSSPTLSAAILNLIPVFTFILAVIMRMEKLEIRKWSSQAKCIGTITAIVGAMVVTLYKGPTLITQIPSTPPPNNLFAQSSNWPLGGLLLLISTLLGTAGYIVQAAAARECSDATLLVCFCSFFGAVFAGVTSLFLEKNPNSWILHDNIEIVAIISAAITTIIFRNVVATWCLRIKGPVYVATFKPFSIVIALILGLSFLKENLYLGSVIGSIAIIAGFYGVLWGQAREMDSVANDVGKSEILRDQRVSLLNNTNNNLEIA</sequence>
<evidence type="ECO:0000259" key="7">
    <source>
        <dbReference type="Pfam" id="PF00892"/>
    </source>
</evidence>
<evidence type="ECO:0000256" key="5">
    <source>
        <dbReference type="ARBA" id="ARBA00023136"/>
    </source>
</evidence>
<dbReference type="Pfam" id="PF00892">
    <property type="entry name" value="EamA"/>
    <property type="match status" value="1"/>
</dbReference>
<evidence type="ECO:0000313" key="9">
    <source>
        <dbReference type="Proteomes" id="UP001443914"/>
    </source>
</evidence>
<organism evidence="8 9">
    <name type="scientific">Saponaria officinalis</name>
    <name type="common">Common soapwort</name>
    <name type="synonym">Lychnis saponaria</name>
    <dbReference type="NCBI Taxonomy" id="3572"/>
    <lineage>
        <taxon>Eukaryota</taxon>
        <taxon>Viridiplantae</taxon>
        <taxon>Streptophyta</taxon>
        <taxon>Embryophyta</taxon>
        <taxon>Tracheophyta</taxon>
        <taxon>Spermatophyta</taxon>
        <taxon>Magnoliopsida</taxon>
        <taxon>eudicotyledons</taxon>
        <taxon>Gunneridae</taxon>
        <taxon>Pentapetalae</taxon>
        <taxon>Caryophyllales</taxon>
        <taxon>Caryophyllaceae</taxon>
        <taxon>Caryophylleae</taxon>
        <taxon>Saponaria</taxon>
    </lineage>
</organism>
<feature type="transmembrane region" description="Helical" evidence="6">
    <location>
        <begin position="97"/>
        <end position="117"/>
    </location>
</feature>
<feature type="transmembrane region" description="Helical" evidence="6">
    <location>
        <begin position="270"/>
        <end position="290"/>
    </location>
</feature>
<accession>A0AAW1J8K8</accession>
<evidence type="ECO:0000256" key="1">
    <source>
        <dbReference type="ARBA" id="ARBA00004141"/>
    </source>
</evidence>
<feature type="transmembrane region" description="Helical" evidence="6">
    <location>
        <begin position="296"/>
        <end position="314"/>
    </location>
</feature>
<feature type="transmembrane region" description="Helical" evidence="6">
    <location>
        <begin position="239"/>
        <end position="258"/>
    </location>
</feature>
<feature type="transmembrane region" description="Helical" evidence="6">
    <location>
        <begin position="7"/>
        <end position="26"/>
    </location>
</feature>
<proteinExistence type="inferred from homology"/>
<dbReference type="InterPro" id="IPR030184">
    <property type="entry name" value="WAT1-related"/>
</dbReference>
<evidence type="ECO:0000256" key="4">
    <source>
        <dbReference type="ARBA" id="ARBA00022989"/>
    </source>
</evidence>
<dbReference type="GO" id="GO:0016020">
    <property type="term" value="C:membrane"/>
    <property type="evidence" value="ECO:0007669"/>
    <property type="project" value="UniProtKB-SubCell"/>
</dbReference>
<name>A0AAW1J8K8_SAPOF</name>
<keyword evidence="3 6" id="KW-0812">Transmembrane</keyword>
<dbReference type="InterPro" id="IPR000620">
    <property type="entry name" value="EamA_dom"/>
</dbReference>
<gene>
    <name evidence="8" type="ORF">RND81_08G172800</name>
</gene>
<dbReference type="InterPro" id="IPR037185">
    <property type="entry name" value="EmrE-like"/>
</dbReference>
<comment type="similarity">
    <text evidence="2 6">Belongs to the drug/metabolite transporter (DMT) superfamily. Plant drug/metabolite exporter (P-DME) (TC 2.A.7.4) family.</text>
</comment>
<reference evidence="8" key="1">
    <citation type="submission" date="2024-03" db="EMBL/GenBank/DDBJ databases">
        <title>WGS assembly of Saponaria officinalis var. Norfolk2.</title>
        <authorList>
            <person name="Jenkins J."/>
            <person name="Shu S."/>
            <person name="Grimwood J."/>
            <person name="Barry K."/>
            <person name="Goodstein D."/>
            <person name="Schmutz J."/>
            <person name="Leebens-Mack J."/>
            <person name="Osbourn A."/>
        </authorList>
    </citation>
    <scope>NUCLEOTIDE SEQUENCE [LARGE SCALE GENOMIC DNA]</scope>
    <source>
        <strain evidence="8">JIC</strain>
    </source>
</reference>
<evidence type="ECO:0000256" key="3">
    <source>
        <dbReference type="ARBA" id="ARBA00022692"/>
    </source>
</evidence>
<keyword evidence="4 6" id="KW-1133">Transmembrane helix</keyword>
<evidence type="ECO:0000313" key="8">
    <source>
        <dbReference type="EMBL" id="KAK9699429.1"/>
    </source>
</evidence>
<feature type="transmembrane region" description="Helical" evidence="6">
    <location>
        <begin position="206"/>
        <end position="227"/>
    </location>
</feature>
<evidence type="ECO:0000256" key="2">
    <source>
        <dbReference type="ARBA" id="ARBA00007635"/>
    </source>
</evidence>
<keyword evidence="5 6" id="KW-0472">Membrane</keyword>
<feature type="transmembrane region" description="Helical" evidence="6">
    <location>
        <begin position="174"/>
        <end position="194"/>
    </location>
</feature>
<dbReference type="Proteomes" id="UP001443914">
    <property type="component" value="Unassembled WGS sequence"/>
</dbReference>
<dbReference type="PANTHER" id="PTHR31218">
    <property type="entry name" value="WAT1-RELATED PROTEIN"/>
    <property type="match status" value="1"/>
</dbReference>
<protein>
    <recommendedName>
        <fullName evidence="6">WAT1-related protein</fullName>
    </recommendedName>
</protein>
<dbReference type="EMBL" id="JBDFQZ010000008">
    <property type="protein sequence ID" value="KAK9699429.1"/>
    <property type="molecule type" value="Genomic_DNA"/>
</dbReference>
<comment type="subcellular location">
    <subcellularLocation>
        <location evidence="1 6">Membrane</location>
        <topology evidence="1 6">Multi-pass membrane protein</topology>
    </subcellularLocation>
</comment>
<dbReference type="SUPFAM" id="SSF103481">
    <property type="entry name" value="Multidrug resistance efflux transporter EmrE"/>
    <property type="match status" value="2"/>
</dbReference>
<comment type="caution">
    <text evidence="8">The sequence shown here is derived from an EMBL/GenBank/DDBJ whole genome shotgun (WGS) entry which is preliminary data.</text>
</comment>
<feature type="transmembrane region" description="Helical" evidence="6">
    <location>
        <begin position="129"/>
        <end position="149"/>
    </location>
</feature>
<feature type="transmembrane region" description="Helical" evidence="6">
    <location>
        <begin position="38"/>
        <end position="60"/>
    </location>
</feature>
<dbReference type="AlphaFoldDB" id="A0AAW1J8K8"/>